<dbReference type="InterPro" id="IPR001647">
    <property type="entry name" value="HTH_TetR"/>
</dbReference>
<evidence type="ECO:0000313" key="5">
    <source>
        <dbReference type="Proteomes" id="UP000072520"/>
    </source>
</evidence>
<dbReference type="Gene3D" id="1.10.357.10">
    <property type="entry name" value="Tetracycline Repressor, domain 2"/>
    <property type="match status" value="1"/>
</dbReference>
<dbReference type="Pfam" id="PF00440">
    <property type="entry name" value="TetR_N"/>
    <property type="match status" value="1"/>
</dbReference>
<sequence>MNRRKEILQAAEYCMRQKGFYQTSVQSIARHANVSVGLIYKYYKNKEAIIEELIENVVQRMTALLKADFDKLADAGKVTHSAHDLLSKEVESSIVLLIDISSESTRNERIRQIIYDAWQVLKENFITQEQALNPTLDADIIHTRLYVMSLVIDGLIIRRCMKQHEIDTSFMAFFDKVTRDINQHSVT</sequence>
<reference evidence="4 5" key="1">
    <citation type="journal article" date="2016" name="Front. Microbiol.">
        <title>Genomic Resource of Rice Seed Associated Bacteria.</title>
        <authorList>
            <person name="Midha S."/>
            <person name="Bansal K."/>
            <person name="Sharma S."/>
            <person name="Kumar N."/>
            <person name="Patil P.P."/>
            <person name="Chaudhry V."/>
            <person name="Patil P.B."/>
        </authorList>
    </citation>
    <scope>NUCLEOTIDE SEQUENCE [LARGE SCALE GENOMIC DNA]</scope>
    <source>
        <strain evidence="4 5">RSA13</strain>
    </source>
</reference>
<evidence type="ECO:0000256" key="2">
    <source>
        <dbReference type="PROSITE-ProRule" id="PRU00335"/>
    </source>
</evidence>
<proteinExistence type="predicted"/>
<organism evidence="4 5">
    <name type="scientific">Pantoea stewartii</name>
    <dbReference type="NCBI Taxonomy" id="66269"/>
    <lineage>
        <taxon>Bacteria</taxon>
        <taxon>Pseudomonadati</taxon>
        <taxon>Pseudomonadota</taxon>
        <taxon>Gammaproteobacteria</taxon>
        <taxon>Enterobacterales</taxon>
        <taxon>Erwiniaceae</taxon>
        <taxon>Pantoea</taxon>
    </lineage>
</organism>
<keyword evidence="1 2" id="KW-0238">DNA-binding</keyword>
<dbReference type="EMBL" id="LDSI01000018">
    <property type="protein sequence ID" value="KTS96708.1"/>
    <property type="molecule type" value="Genomic_DNA"/>
</dbReference>
<accession>A0AB34VEH1</accession>
<dbReference type="SUPFAM" id="SSF46689">
    <property type="entry name" value="Homeodomain-like"/>
    <property type="match status" value="1"/>
</dbReference>
<dbReference type="AlphaFoldDB" id="A0AB34VEH1"/>
<feature type="DNA-binding region" description="H-T-H motif" evidence="2">
    <location>
        <begin position="24"/>
        <end position="43"/>
    </location>
</feature>
<dbReference type="PANTHER" id="PTHR43479:SF11">
    <property type="entry name" value="ACREF_ENVCD OPERON REPRESSOR-RELATED"/>
    <property type="match status" value="1"/>
</dbReference>
<dbReference type="Proteomes" id="UP000072520">
    <property type="component" value="Unassembled WGS sequence"/>
</dbReference>
<evidence type="ECO:0000259" key="3">
    <source>
        <dbReference type="PROSITE" id="PS50977"/>
    </source>
</evidence>
<evidence type="ECO:0000313" key="4">
    <source>
        <dbReference type="EMBL" id="KTS96708.1"/>
    </source>
</evidence>
<comment type="caution">
    <text evidence="4">The sequence shown here is derived from an EMBL/GenBank/DDBJ whole genome shotgun (WGS) entry which is preliminary data.</text>
</comment>
<protein>
    <submittedName>
        <fullName evidence="4">BetI family transcriptional regulator</fullName>
    </submittedName>
</protein>
<dbReference type="PANTHER" id="PTHR43479">
    <property type="entry name" value="ACREF/ENVCD OPERON REPRESSOR-RELATED"/>
    <property type="match status" value="1"/>
</dbReference>
<name>A0AB34VEH1_9GAMM</name>
<dbReference type="InterPro" id="IPR050624">
    <property type="entry name" value="HTH-type_Tx_Regulator"/>
</dbReference>
<dbReference type="RefSeq" id="WP_058702578.1">
    <property type="nucleotide sequence ID" value="NZ_LDSH01000019.1"/>
</dbReference>
<dbReference type="PROSITE" id="PS50977">
    <property type="entry name" value="HTH_TETR_2"/>
    <property type="match status" value="1"/>
</dbReference>
<feature type="domain" description="HTH tetR-type" evidence="3">
    <location>
        <begin position="1"/>
        <end position="61"/>
    </location>
</feature>
<evidence type="ECO:0000256" key="1">
    <source>
        <dbReference type="ARBA" id="ARBA00023125"/>
    </source>
</evidence>
<dbReference type="InterPro" id="IPR009057">
    <property type="entry name" value="Homeodomain-like_sf"/>
</dbReference>
<gene>
    <name evidence="4" type="ORF">RSA13_13705</name>
</gene>
<dbReference type="GO" id="GO:0003677">
    <property type="term" value="F:DNA binding"/>
    <property type="evidence" value="ECO:0007669"/>
    <property type="project" value="UniProtKB-UniRule"/>
</dbReference>
<dbReference type="PRINTS" id="PR00455">
    <property type="entry name" value="HTHTETR"/>
</dbReference>